<feature type="compositionally biased region" description="Basic residues" evidence="1">
    <location>
        <begin position="1"/>
        <end position="11"/>
    </location>
</feature>
<evidence type="ECO:0000313" key="2">
    <source>
        <dbReference type="EMBL" id="CBJ29083.1"/>
    </source>
</evidence>
<sequence length="250" mass="27694">MRHLPRTSAMRRGKDGASTSFGSEGGPFAEAPLQEQGEGSLSPKTSLASLSSCHDLFSSLEEGRLQDATAGALARARKVAKQTWADIGHGGIGNDAGTDESSSFYACPSERFTTTNSERYAPLIKMKKIEKGQRSAGFCRQRLGDSATEASRRMQKSEDRSIKLKEHMERISLSVKTEEVAARLKEERRVRGKARTRLRYSRWVNSMDNWLGDEVPKLADYDKRQFPVQSSRIRGGQQMHEALGGPMAIL</sequence>
<organism evidence="2 3">
    <name type="scientific">Ectocarpus siliculosus</name>
    <name type="common">Brown alga</name>
    <name type="synonym">Conferva siliculosa</name>
    <dbReference type="NCBI Taxonomy" id="2880"/>
    <lineage>
        <taxon>Eukaryota</taxon>
        <taxon>Sar</taxon>
        <taxon>Stramenopiles</taxon>
        <taxon>Ochrophyta</taxon>
        <taxon>PX clade</taxon>
        <taxon>Phaeophyceae</taxon>
        <taxon>Ectocarpales</taxon>
        <taxon>Ectocarpaceae</taxon>
        <taxon>Ectocarpus</taxon>
    </lineage>
</organism>
<feature type="region of interest" description="Disordered" evidence="1">
    <location>
        <begin position="1"/>
        <end position="46"/>
    </location>
</feature>
<accession>D7FJI0</accession>
<gene>
    <name evidence="2" type="ORF">Esi_0134_0017</name>
</gene>
<dbReference type="InParanoid" id="D7FJI0"/>
<feature type="compositionally biased region" description="Polar residues" evidence="1">
    <location>
        <begin position="37"/>
        <end position="46"/>
    </location>
</feature>
<dbReference type="EMBL" id="FN649760">
    <property type="protein sequence ID" value="CBJ29083.1"/>
    <property type="molecule type" value="Genomic_DNA"/>
</dbReference>
<protein>
    <submittedName>
        <fullName evidence="2">Uncharacterized protein</fullName>
    </submittedName>
</protein>
<dbReference type="Proteomes" id="UP000002630">
    <property type="component" value="Unassembled WGS sequence"/>
</dbReference>
<keyword evidence="3" id="KW-1185">Reference proteome</keyword>
<dbReference type="AlphaFoldDB" id="D7FJI0"/>
<name>D7FJI0_ECTSI</name>
<evidence type="ECO:0000313" key="3">
    <source>
        <dbReference type="Proteomes" id="UP000002630"/>
    </source>
</evidence>
<proteinExistence type="predicted"/>
<evidence type="ECO:0000256" key="1">
    <source>
        <dbReference type="SAM" id="MobiDB-lite"/>
    </source>
</evidence>
<reference evidence="2 3" key="1">
    <citation type="journal article" date="2010" name="Nature">
        <title>The Ectocarpus genome and the independent evolution of multicellularity in brown algae.</title>
        <authorList>
            <person name="Cock J.M."/>
            <person name="Sterck L."/>
            <person name="Rouze P."/>
            <person name="Scornet D."/>
            <person name="Allen A.E."/>
            <person name="Amoutzias G."/>
            <person name="Anthouard V."/>
            <person name="Artiguenave F."/>
            <person name="Aury J.M."/>
            <person name="Badger J.H."/>
            <person name="Beszteri B."/>
            <person name="Billiau K."/>
            <person name="Bonnet E."/>
            <person name="Bothwell J.H."/>
            <person name="Bowler C."/>
            <person name="Boyen C."/>
            <person name="Brownlee C."/>
            <person name="Carrano C.J."/>
            <person name="Charrier B."/>
            <person name="Cho G.Y."/>
            <person name="Coelho S.M."/>
            <person name="Collen J."/>
            <person name="Corre E."/>
            <person name="Da Silva C."/>
            <person name="Delage L."/>
            <person name="Delaroque N."/>
            <person name="Dittami S.M."/>
            <person name="Doulbeau S."/>
            <person name="Elias M."/>
            <person name="Farnham G."/>
            <person name="Gachon C.M."/>
            <person name="Gschloessl B."/>
            <person name="Heesch S."/>
            <person name="Jabbari K."/>
            <person name="Jubin C."/>
            <person name="Kawai H."/>
            <person name="Kimura K."/>
            <person name="Kloareg B."/>
            <person name="Kupper F.C."/>
            <person name="Lang D."/>
            <person name="Le Bail A."/>
            <person name="Leblanc C."/>
            <person name="Lerouge P."/>
            <person name="Lohr M."/>
            <person name="Lopez P.J."/>
            <person name="Martens C."/>
            <person name="Maumus F."/>
            <person name="Michel G."/>
            <person name="Miranda-Saavedra D."/>
            <person name="Morales J."/>
            <person name="Moreau H."/>
            <person name="Motomura T."/>
            <person name="Nagasato C."/>
            <person name="Napoli C.A."/>
            <person name="Nelson D.R."/>
            <person name="Nyvall-Collen P."/>
            <person name="Peters A.F."/>
            <person name="Pommier C."/>
            <person name="Potin P."/>
            <person name="Poulain J."/>
            <person name="Quesneville H."/>
            <person name="Read B."/>
            <person name="Rensing S.A."/>
            <person name="Ritter A."/>
            <person name="Rousvoal S."/>
            <person name="Samanta M."/>
            <person name="Samson G."/>
            <person name="Schroeder D.C."/>
            <person name="Segurens B."/>
            <person name="Strittmatter M."/>
            <person name="Tonon T."/>
            <person name="Tregear J.W."/>
            <person name="Valentin K."/>
            <person name="von Dassow P."/>
            <person name="Yamagishi T."/>
            <person name="Van de Peer Y."/>
            <person name="Wincker P."/>
        </authorList>
    </citation>
    <scope>NUCLEOTIDE SEQUENCE [LARGE SCALE GENOMIC DNA]</scope>
    <source>
        <strain evidence="3">Ec32 / CCAP1310/4</strain>
    </source>
</reference>